<name>A0ACC3BWW5_PYRYE</name>
<dbReference type="EMBL" id="CM020618">
    <property type="protein sequence ID" value="KAK1862409.1"/>
    <property type="molecule type" value="Genomic_DNA"/>
</dbReference>
<evidence type="ECO:0000313" key="1">
    <source>
        <dbReference type="EMBL" id="KAK1862409.1"/>
    </source>
</evidence>
<keyword evidence="2" id="KW-1185">Reference proteome</keyword>
<protein>
    <submittedName>
        <fullName evidence="1">Uncharacterized protein</fullName>
    </submittedName>
</protein>
<gene>
    <name evidence="1" type="ORF">I4F81_004983</name>
</gene>
<evidence type="ECO:0000313" key="2">
    <source>
        <dbReference type="Proteomes" id="UP000798662"/>
    </source>
</evidence>
<proteinExistence type="predicted"/>
<organism evidence="1 2">
    <name type="scientific">Pyropia yezoensis</name>
    <name type="common">Susabi-nori</name>
    <name type="synonym">Porphyra yezoensis</name>
    <dbReference type="NCBI Taxonomy" id="2788"/>
    <lineage>
        <taxon>Eukaryota</taxon>
        <taxon>Rhodophyta</taxon>
        <taxon>Bangiophyceae</taxon>
        <taxon>Bangiales</taxon>
        <taxon>Bangiaceae</taxon>
        <taxon>Pyropia</taxon>
    </lineage>
</organism>
<comment type="caution">
    <text evidence="1">The sequence shown here is derived from an EMBL/GenBank/DDBJ whole genome shotgun (WGS) entry which is preliminary data.</text>
</comment>
<reference evidence="1" key="1">
    <citation type="submission" date="2019-11" db="EMBL/GenBank/DDBJ databases">
        <title>Nori genome reveals adaptations in red seaweeds to the harsh intertidal environment.</title>
        <authorList>
            <person name="Wang D."/>
            <person name="Mao Y."/>
        </authorList>
    </citation>
    <scope>NUCLEOTIDE SEQUENCE</scope>
    <source>
        <tissue evidence="1">Gametophyte</tissue>
    </source>
</reference>
<accession>A0ACC3BWW5</accession>
<dbReference type="Proteomes" id="UP000798662">
    <property type="component" value="Chromosome 1"/>
</dbReference>
<sequence length="371" mass="37402">MLPAPECTPAPPSTPCARALPSRGPGALRPLTHIRVSSRFDFQPDVCKDYKETGFCGFGDACKFLHDRSDATLGWKVQAEWARRRPGAADDAAAGGGVGGDAAADRVDVDAGGLPFACFVCRRAWTPAGAVVVTPCGHYFCEACGLSMGRRCAVCGLGTGGTLNAGALPDAAAAAAVGVAMNAMQGVTSAPGPPGSAGVAAPLAPAGAAHLPGAAAAATAAADANAPDGGRPPPDVLSLAQSRLGDLTTSMYTYLGILQSAAPAAGETMGEDARRQQEGLFEKAPEYAKEIVTASRDVDALLVRVRDEVEDAARDGGDLAAIADANAQSVAAGNRLRAAAGGANTLLVAVRAALREIEAEADEERARMAGV</sequence>